<comment type="caution">
    <text evidence="1">The sequence shown here is derived from an EMBL/GenBank/DDBJ whole genome shotgun (WGS) entry which is preliminary data.</text>
</comment>
<gene>
    <name evidence="1" type="ORF">G2W53_020977</name>
</gene>
<dbReference type="Proteomes" id="UP000634136">
    <property type="component" value="Unassembled WGS sequence"/>
</dbReference>
<reference evidence="1" key="1">
    <citation type="submission" date="2020-09" db="EMBL/GenBank/DDBJ databases">
        <title>Genome-Enabled Discovery of Anthraquinone Biosynthesis in Senna tora.</title>
        <authorList>
            <person name="Kang S.-H."/>
            <person name="Pandey R.P."/>
            <person name="Lee C.-M."/>
            <person name="Sim J.-S."/>
            <person name="Jeong J.-T."/>
            <person name="Choi B.-S."/>
            <person name="Jung M."/>
            <person name="Ginzburg D."/>
            <person name="Zhao K."/>
            <person name="Won S.Y."/>
            <person name="Oh T.-J."/>
            <person name="Yu Y."/>
            <person name="Kim N.-H."/>
            <person name="Lee O.R."/>
            <person name="Lee T.-H."/>
            <person name="Bashyal P."/>
            <person name="Kim T.-S."/>
            <person name="Lee W.-H."/>
            <person name="Kawkins C."/>
            <person name="Kim C.-K."/>
            <person name="Kim J.S."/>
            <person name="Ahn B.O."/>
            <person name="Rhee S.Y."/>
            <person name="Sohng J.K."/>
        </authorList>
    </citation>
    <scope>NUCLEOTIDE SEQUENCE</scope>
    <source>
        <tissue evidence="1">Leaf</tissue>
    </source>
</reference>
<organism evidence="1 2">
    <name type="scientific">Senna tora</name>
    <dbReference type="NCBI Taxonomy" id="362788"/>
    <lineage>
        <taxon>Eukaryota</taxon>
        <taxon>Viridiplantae</taxon>
        <taxon>Streptophyta</taxon>
        <taxon>Embryophyta</taxon>
        <taxon>Tracheophyta</taxon>
        <taxon>Spermatophyta</taxon>
        <taxon>Magnoliopsida</taxon>
        <taxon>eudicotyledons</taxon>
        <taxon>Gunneridae</taxon>
        <taxon>Pentapetalae</taxon>
        <taxon>rosids</taxon>
        <taxon>fabids</taxon>
        <taxon>Fabales</taxon>
        <taxon>Fabaceae</taxon>
        <taxon>Caesalpinioideae</taxon>
        <taxon>Cassia clade</taxon>
        <taxon>Senna</taxon>
    </lineage>
</organism>
<name>A0A834TIP8_9FABA</name>
<sequence length="35" mass="4083">MEMDGGRSLKNERKRFVWPVTGSIESDDYGEYSKD</sequence>
<protein>
    <submittedName>
        <fullName evidence="1">Uncharacterized protein</fullName>
    </submittedName>
</protein>
<dbReference type="AlphaFoldDB" id="A0A834TIP8"/>
<evidence type="ECO:0000313" key="1">
    <source>
        <dbReference type="EMBL" id="KAF7822833.1"/>
    </source>
</evidence>
<dbReference type="EMBL" id="JAAIUW010000007">
    <property type="protein sequence ID" value="KAF7822833.1"/>
    <property type="molecule type" value="Genomic_DNA"/>
</dbReference>
<proteinExistence type="predicted"/>
<accession>A0A834TIP8</accession>
<keyword evidence="2" id="KW-1185">Reference proteome</keyword>
<evidence type="ECO:0000313" key="2">
    <source>
        <dbReference type="Proteomes" id="UP000634136"/>
    </source>
</evidence>